<dbReference type="RefSeq" id="WP_094883742.1">
    <property type="nucleotide sequence ID" value="NZ_NPMS01000001.1"/>
</dbReference>
<name>A0A265NEC4_9BACI</name>
<reference evidence="1 2" key="1">
    <citation type="submission" date="2017-08" db="EMBL/GenBank/DDBJ databases">
        <title>Virgibacillus indicus sp. nov. and Virgibacillus profoundi sp. nov, two moderately halophilic bacteria isolated from marine sediment by using the Microfluidic Streak Plate.</title>
        <authorList>
            <person name="Xu B."/>
            <person name="Hu B."/>
            <person name="Wang J."/>
            <person name="Zhu Y."/>
            <person name="Huang L."/>
            <person name="Du W."/>
            <person name="Huang Y."/>
        </authorList>
    </citation>
    <scope>NUCLEOTIDE SEQUENCE [LARGE SCALE GENOMIC DNA]</scope>
    <source>
        <strain evidence="1 2">IO3-P2-C2</strain>
    </source>
</reference>
<organism evidence="1 2">
    <name type="scientific">Virgibacillus indicus</name>
    <dbReference type="NCBI Taxonomy" id="2024554"/>
    <lineage>
        <taxon>Bacteria</taxon>
        <taxon>Bacillati</taxon>
        <taxon>Bacillota</taxon>
        <taxon>Bacilli</taxon>
        <taxon>Bacillales</taxon>
        <taxon>Bacillaceae</taxon>
        <taxon>Virgibacillus</taxon>
    </lineage>
</organism>
<dbReference type="OrthoDB" id="2705126at2"/>
<proteinExistence type="predicted"/>
<keyword evidence="2" id="KW-1185">Reference proteome</keyword>
<gene>
    <name evidence="1" type="ORF">CIL03_03105</name>
</gene>
<evidence type="ECO:0000313" key="2">
    <source>
        <dbReference type="Proteomes" id="UP000216498"/>
    </source>
</evidence>
<sequence>MAVAAKKLEVFDQGMDKNDLEAALQRISDQIRLIDQSLTVKVDNEVWQSFNNHQQEIMYTKLMIKNMPIITKNDKI</sequence>
<accession>A0A265NEC4</accession>
<dbReference type="Proteomes" id="UP000216498">
    <property type="component" value="Unassembled WGS sequence"/>
</dbReference>
<dbReference type="EMBL" id="NPMS01000001">
    <property type="protein sequence ID" value="OZU90145.1"/>
    <property type="molecule type" value="Genomic_DNA"/>
</dbReference>
<dbReference type="AlphaFoldDB" id="A0A265NEC4"/>
<evidence type="ECO:0000313" key="1">
    <source>
        <dbReference type="EMBL" id="OZU90145.1"/>
    </source>
</evidence>
<comment type="caution">
    <text evidence="1">The sequence shown here is derived from an EMBL/GenBank/DDBJ whole genome shotgun (WGS) entry which is preliminary data.</text>
</comment>
<protein>
    <submittedName>
        <fullName evidence="1">Uncharacterized protein</fullName>
    </submittedName>
</protein>